<dbReference type="EMBL" id="LYRP01000001">
    <property type="protein sequence ID" value="OAT78962.1"/>
    <property type="molecule type" value="Genomic_DNA"/>
</dbReference>
<gene>
    <name evidence="1" type="ORF">A9B99_04525</name>
</gene>
<dbReference type="STRING" id="1691903.A9B99_04525"/>
<reference evidence="2" key="1">
    <citation type="submission" date="2016-05" db="EMBL/GenBank/DDBJ databases">
        <authorList>
            <person name="Behera P."/>
            <person name="Vaishampayan P."/>
            <person name="Singh N."/>
            <person name="Raina V."/>
            <person name="Suar M."/>
            <person name="Pattnaik A."/>
            <person name="Rastogi G."/>
        </authorList>
    </citation>
    <scope>NUCLEOTIDE SEQUENCE [LARGE SCALE GENOMIC DNA]</scope>
    <source>
        <strain evidence="2">MP23</strain>
    </source>
</reference>
<protein>
    <submittedName>
        <fullName evidence="1">Uncharacterized protein</fullName>
    </submittedName>
</protein>
<organism evidence="1 2">
    <name type="scientific">Mangrovibacter phragmitis</name>
    <dbReference type="NCBI Taxonomy" id="1691903"/>
    <lineage>
        <taxon>Bacteria</taxon>
        <taxon>Pseudomonadati</taxon>
        <taxon>Pseudomonadota</taxon>
        <taxon>Gammaproteobacteria</taxon>
        <taxon>Enterobacterales</taxon>
        <taxon>Enterobacteriaceae</taxon>
        <taxon>Mangrovibacter</taxon>
    </lineage>
</organism>
<name>A0A1B7L9E2_9ENTR</name>
<accession>A0A1B7L9E2</accession>
<evidence type="ECO:0000313" key="1">
    <source>
        <dbReference type="EMBL" id="OAT78962.1"/>
    </source>
</evidence>
<dbReference type="AlphaFoldDB" id="A0A1B7L9E2"/>
<dbReference type="Proteomes" id="UP000078225">
    <property type="component" value="Unassembled WGS sequence"/>
</dbReference>
<evidence type="ECO:0000313" key="2">
    <source>
        <dbReference type="Proteomes" id="UP000078225"/>
    </source>
</evidence>
<proteinExistence type="predicted"/>
<sequence length="76" mass="8354">MPLVFVGDGFEAVRLAVIVIKRLCITNLCCVRTAQVLSSSAMCDNSHTLVYWRHWLTAFFGVSPCASGRGHPSVWA</sequence>
<keyword evidence="2" id="KW-1185">Reference proteome</keyword>
<comment type="caution">
    <text evidence="1">The sequence shown here is derived from an EMBL/GenBank/DDBJ whole genome shotgun (WGS) entry which is preliminary data.</text>
</comment>